<dbReference type="GO" id="GO:0047496">
    <property type="term" value="P:vesicle transport along microtubule"/>
    <property type="evidence" value="ECO:0007669"/>
    <property type="project" value="TreeGrafter"/>
</dbReference>
<dbReference type="InterPro" id="IPR006933">
    <property type="entry name" value="HAP1_N"/>
</dbReference>
<dbReference type="GO" id="GO:0006605">
    <property type="term" value="P:protein targeting"/>
    <property type="evidence" value="ECO:0007669"/>
    <property type="project" value="TreeGrafter"/>
</dbReference>
<feature type="compositionally biased region" description="Polar residues" evidence="5">
    <location>
        <begin position="612"/>
        <end position="629"/>
    </location>
</feature>
<feature type="region of interest" description="Disordered" evidence="5">
    <location>
        <begin position="572"/>
        <end position="636"/>
    </location>
</feature>
<feature type="compositionally biased region" description="Basic and acidic residues" evidence="5">
    <location>
        <begin position="572"/>
        <end position="592"/>
    </location>
</feature>
<evidence type="ECO:0000256" key="5">
    <source>
        <dbReference type="SAM" id="MobiDB-lite"/>
    </source>
</evidence>
<evidence type="ECO:0000313" key="8">
    <source>
        <dbReference type="Proteomes" id="UP000008909"/>
    </source>
</evidence>
<reference evidence="7" key="1">
    <citation type="journal article" date="2011" name="Genome Biol.">
        <title>The draft genome of the carcinogenic human liver fluke Clonorchis sinensis.</title>
        <authorList>
            <person name="Wang X."/>
            <person name="Chen W."/>
            <person name="Huang Y."/>
            <person name="Sun J."/>
            <person name="Men J."/>
            <person name="Liu H."/>
            <person name="Luo F."/>
            <person name="Guo L."/>
            <person name="Lv X."/>
            <person name="Deng C."/>
            <person name="Zhou C."/>
            <person name="Fan Y."/>
            <person name="Li X."/>
            <person name="Huang L."/>
            <person name="Hu Y."/>
            <person name="Liang C."/>
            <person name="Hu X."/>
            <person name="Xu J."/>
            <person name="Yu X."/>
        </authorList>
    </citation>
    <scope>NUCLEOTIDE SEQUENCE [LARGE SCALE GENOMIC DNA]</scope>
    <source>
        <strain evidence="7">Henan</strain>
    </source>
</reference>
<dbReference type="EMBL" id="DF142857">
    <property type="protein sequence ID" value="GAA47849.1"/>
    <property type="molecule type" value="Genomic_DNA"/>
</dbReference>
<evidence type="ECO:0000256" key="4">
    <source>
        <dbReference type="SAM" id="Coils"/>
    </source>
</evidence>
<name>G7Y4G3_CLOSI</name>
<protein>
    <submittedName>
        <fullName evidence="7">Trafficking kinesin-binding protein 1</fullName>
    </submittedName>
</protein>
<dbReference type="Proteomes" id="UP000008909">
    <property type="component" value="Unassembled WGS sequence"/>
</dbReference>
<gene>
    <name evidence="7" type="ORF">CLF_100877</name>
</gene>
<dbReference type="SMART" id="SM01424">
    <property type="entry name" value="HAP1_N"/>
    <property type="match status" value="1"/>
</dbReference>
<feature type="region of interest" description="Disordered" evidence="5">
    <location>
        <begin position="293"/>
        <end position="320"/>
    </location>
</feature>
<feature type="compositionally biased region" description="Low complexity" evidence="5">
    <location>
        <begin position="34"/>
        <end position="49"/>
    </location>
</feature>
<dbReference type="PANTHER" id="PTHR15751">
    <property type="entry name" value="TRAFFICKING KINESIN-BINDING PROTEIN"/>
    <property type="match status" value="1"/>
</dbReference>
<feature type="region of interest" description="Disordered" evidence="5">
    <location>
        <begin position="943"/>
        <end position="1018"/>
    </location>
</feature>
<dbReference type="GO" id="GO:0048311">
    <property type="term" value="P:mitochondrion distribution"/>
    <property type="evidence" value="ECO:0007669"/>
    <property type="project" value="TreeGrafter"/>
</dbReference>
<accession>G7Y4G3</accession>
<feature type="compositionally biased region" description="Polar residues" evidence="5">
    <location>
        <begin position="147"/>
        <end position="165"/>
    </location>
</feature>
<dbReference type="AlphaFoldDB" id="G7Y4G3"/>
<dbReference type="GO" id="GO:0017022">
    <property type="term" value="F:myosin binding"/>
    <property type="evidence" value="ECO:0007669"/>
    <property type="project" value="TreeGrafter"/>
</dbReference>
<feature type="region of interest" description="Disordered" evidence="5">
    <location>
        <begin position="1030"/>
        <end position="1062"/>
    </location>
</feature>
<dbReference type="InterPro" id="IPR051946">
    <property type="entry name" value="Intracell_Traff-Reg"/>
</dbReference>
<feature type="coiled-coil region" evidence="4">
    <location>
        <begin position="330"/>
        <end position="367"/>
    </location>
</feature>
<sequence length="1211" mass="132180">MTYCRFVLKSTTVYSDVRNRAGRGGSICDHPTQPSLHLLPTDPPTSSLDSSISQVSSGICLSNADHGDNTPLSQSVLSLNTTEPSLFSSLCDSRVGEEPWADIELISLTGHRDARIPRYRLRVDPCTAFLGYKHKDFSGARRATRGSRISQSVPKSPSELTTVPDTDSIAEDHLNDEASSDCQTSDDETSSLTVEQIEHTLDYFLLCGLRVSQMARTYEDLEAITHLLEEKQNDLELAAKIGKNLLDKNNELERRLSDTEKRLTASEDTVSQLRHSLSIKDSLLQIYSRDHVDESGDDGTTSSGWISPPNGIDPRSDSGAGNFSVSSVNFTQLNRKVRELEEENYILREERNRLTMTADQLDEHETALIRDCARQLVSANMHIRTLSDELAKKSDAFLNQQSEVTRLLTRGLDLESRVKQLAAENEMLVNRLKESQGNQQRLANELTSLRDKYDECLSLYNEARSEVRALRKRSRRAHLRSGYLSSPSTMTSYSTPPHLFCTDSNTVSCSTQAQGSDGSSSSLDTTTNCPANDLTVETSLATDLARTAANDRANSNVDRLFRAMDQARHVREGCDAASRDKSAQPDYAHDDNVSSSGFVSGSEPSELVARSSGYQTGDNQTSTPRNQRPLSPLSARSWCGRDSLEEQLKRHSWLGCEPRKGSLPDEPTPLSAVGTLYPRNSDENLLAESLLSSDPTVVYGQSYSRLPRRLQLIKPLDGSEVLQQWQRLATPSFTNALFEAPLPGVQSRAGVHAVSDTVRLERRLEASGPNGSSPALACSTDHKSSGLSFSSKNCPRAPRPPISTRELALYQGTDEGPVDGDIHTFLEDSEDIPGVAELEADRCKLVALSLEAERNRPKWALESRFGLNSPSQLLGSSLRSRSVEHIQHFVRQANRLDFGPTQPKPRHSPPPPPLTQPESCLTAQFSLSSLVSSLLPFSLASIGTQQGESEPPPGKEVTPEPIRFRPRSPPGHRGLLDVTGAGSDPPTLQRAATASSGSLSPIVLPSSQPPPVPGHAFTRPVHARTFHNPSLSGIMEESGCPPNQDVTTESSSTTSTNPASFPERRSSLLELFSFPLLALAEASVFPATTQFPDHHPSSPATAMWSVAPRPIPMPDVPASPHSVGQLLSPAATAHQAQTTHLRRTGQTATTGVTLHPARENSDPTTAADWRRTRSHPDPILAVLNRLIASWRPPVCQTPLQELPSSGFLGGS</sequence>
<feature type="domain" description="HAP1 N-terminal" evidence="6">
    <location>
        <begin position="112"/>
        <end position="473"/>
    </location>
</feature>
<feature type="region of interest" description="Disordered" evidence="5">
    <location>
        <begin position="765"/>
        <end position="800"/>
    </location>
</feature>
<dbReference type="GO" id="GO:0031410">
    <property type="term" value="C:cytoplasmic vesicle"/>
    <property type="evidence" value="ECO:0007669"/>
    <property type="project" value="TreeGrafter"/>
</dbReference>
<comment type="subcellular location">
    <subcellularLocation>
        <location evidence="1">Mitochondrion</location>
    </subcellularLocation>
</comment>
<dbReference type="PANTHER" id="PTHR15751:SF12">
    <property type="entry name" value="TRAFFICKING KINESIN-BINDING PROTEIN MILT"/>
    <property type="match status" value="1"/>
</dbReference>
<organism evidence="7 8">
    <name type="scientific">Clonorchis sinensis</name>
    <name type="common">Chinese liver fluke</name>
    <dbReference type="NCBI Taxonomy" id="79923"/>
    <lineage>
        <taxon>Eukaryota</taxon>
        <taxon>Metazoa</taxon>
        <taxon>Spiralia</taxon>
        <taxon>Lophotrochozoa</taxon>
        <taxon>Platyhelminthes</taxon>
        <taxon>Trematoda</taxon>
        <taxon>Digenea</taxon>
        <taxon>Opisthorchiida</taxon>
        <taxon>Opisthorchiata</taxon>
        <taxon>Opisthorchiidae</taxon>
        <taxon>Clonorchis</taxon>
    </lineage>
</organism>
<evidence type="ECO:0000256" key="2">
    <source>
        <dbReference type="ARBA" id="ARBA00023054"/>
    </source>
</evidence>
<feature type="region of interest" description="Disordered" evidence="5">
    <location>
        <begin position="141"/>
        <end position="165"/>
    </location>
</feature>
<feature type="coiled-coil region" evidence="4">
    <location>
        <begin position="418"/>
        <end position="473"/>
    </location>
</feature>
<evidence type="ECO:0000259" key="6">
    <source>
        <dbReference type="SMART" id="SM01424"/>
    </source>
</evidence>
<keyword evidence="8" id="KW-1185">Reference proteome</keyword>
<proteinExistence type="predicted"/>
<reference key="2">
    <citation type="submission" date="2011-10" db="EMBL/GenBank/DDBJ databases">
        <title>The genome and transcriptome sequence of Clonorchis sinensis provide insights into the carcinogenic liver fluke.</title>
        <authorList>
            <person name="Wang X."/>
            <person name="Huang Y."/>
            <person name="Chen W."/>
            <person name="Liu H."/>
            <person name="Guo L."/>
            <person name="Chen Y."/>
            <person name="Luo F."/>
            <person name="Zhou W."/>
            <person name="Sun J."/>
            <person name="Mao Q."/>
            <person name="Liang P."/>
            <person name="Zhou C."/>
            <person name="Tian Y."/>
            <person name="Men J."/>
            <person name="Lv X."/>
            <person name="Huang L."/>
            <person name="Zhou J."/>
            <person name="Hu Y."/>
            <person name="Li R."/>
            <person name="Zhang F."/>
            <person name="Lei H."/>
            <person name="Li X."/>
            <person name="Hu X."/>
            <person name="Liang C."/>
            <person name="Xu J."/>
            <person name="Wu Z."/>
            <person name="Yu X."/>
        </authorList>
    </citation>
    <scope>NUCLEOTIDE SEQUENCE</scope>
    <source>
        <strain>Henan</strain>
    </source>
</reference>
<keyword evidence="3" id="KW-0496">Mitochondrion</keyword>
<evidence type="ECO:0000256" key="3">
    <source>
        <dbReference type="ARBA" id="ARBA00023128"/>
    </source>
</evidence>
<feature type="region of interest" description="Disordered" evidence="5">
    <location>
        <begin position="25"/>
        <end position="49"/>
    </location>
</feature>
<evidence type="ECO:0000313" key="7">
    <source>
        <dbReference type="EMBL" id="GAA47849.1"/>
    </source>
</evidence>
<feature type="compositionally biased region" description="Low complexity" evidence="5">
    <location>
        <begin position="593"/>
        <end position="606"/>
    </location>
</feature>
<feature type="coiled-coil region" evidence="4">
    <location>
        <begin position="242"/>
        <end position="269"/>
    </location>
</feature>
<feature type="region of interest" description="Disordered" evidence="5">
    <location>
        <begin position="1138"/>
        <end position="1173"/>
    </location>
</feature>
<feature type="compositionally biased region" description="Low complexity" evidence="5">
    <location>
        <begin position="1047"/>
        <end position="1056"/>
    </location>
</feature>
<dbReference type="Pfam" id="PF04849">
    <property type="entry name" value="HAP1_N"/>
    <property type="match status" value="1"/>
</dbReference>
<dbReference type="GO" id="GO:0005739">
    <property type="term" value="C:mitochondrion"/>
    <property type="evidence" value="ECO:0007669"/>
    <property type="project" value="UniProtKB-SubCell"/>
</dbReference>
<feature type="region of interest" description="Disordered" evidence="5">
    <location>
        <begin position="893"/>
        <end position="919"/>
    </location>
</feature>
<keyword evidence="2 4" id="KW-0175">Coiled coil</keyword>
<evidence type="ECO:0000256" key="1">
    <source>
        <dbReference type="ARBA" id="ARBA00004173"/>
    </source>
</evidence>
<feature type="compositionally biased region" description="Polar residues" evidence="5">
    <location>
        <begin position="990"/>
        <end position="999"/>
    </location>
</feature>